<dbReference type="AlphaFoldDB" id="A0AAE9Z0S3"/>
<gene>
    <name evidence="1" type="ORF">SG34_024850</name>
</gene>
<protein>
    <submittedName>
        <fullName evidence="1">Uncharacterized protein</fullName>
    </submittedName>
</protein>
<evidence type="ECO:0000313" key="2">
    <source>
        <dbReference type="Proteomes" id="UP000032352"/>
    </source>
</evidence>
<reference evidence="1 2" key="2">
    <citation type="journal article" date="2022" name="Mar. Drugs">
        <title>Bioassay-Guided Fractionation Leads to the Detection of Cholic Acid Generated by the Rare Thalassomonas sp.</title>
        <authorList>
            <person name="Pheiffer F."/>
            <person name="Schneider Y.K."/>
            <person name="Hansen E.H."/>
            <person name="Andersen J.H."/>
            <person name="Isaksson J."/>
            <person name="Busche T."/>
            <person name="R C."/>
            <person name="Kalinowski J."/>
            <person name="Zyl L.V."/>
            <person name="Trindade M."/>
        </authorList>
    </citation>
    <scope>NUCLEOTIDE SEQUENCE [LARGE SCALE GENOMIC DNA]</scope>
    <source>
        <strain evidence="1 2">XOM25</strain>
    </source>
</reference>
<accession>A0AAE9Z0S3</accession>
<dbReference type="KEGG" id="tvd:SG34_024850"/>
<dbReference type="EMBL" id="CP059733">
    <property type="protein sequence ID" value="WDE04525.1"/>
    <property type="molecule type" value="Genomic_DNA"/>
</dbReference>
<name>A0AAE9Z0S3_9GAMM</name>
<reference evidence="1 2" key="1">
    <citation type="journal article" date="2015" name="Genome Announc.">
        <title>Draft Genome Sequences of Marine Isolates of Thalassomonas viridans and Thalassomonas actiniarum.</title>
        <authorList>
            <person name="Olonade I."/>
            <person name="van Zyl L.J."/>
            <person name="Trindade M."/>
        </authorList>
    </citation>
    <scope>NUCLEOTIDE SEQUENCE [LARGE SCALE GENOMIC DNA]</scope>
    <source>
        <strain evidence="1 2">XOM25</strain>
    </source>
</reference>
<proteinExistence type="predicted"/>
<sequence>MIKSLLANIYITYFFKRLSARYLLEIIKGNQAGYFWQQVENYAAQFKREDGVFSVDCRFLYDHYFLKQHVRHFAINSGDDVYEALRNYIALSGELHDFFVTGNDIKPLNSEPMILLKEAFERLHRLKPN</sequence>
<evidence type="ECO:0000313" key="1">
    <source>
        <dbReference type="EMBL" id="WDE04525.1"/>
    </source>
</evidence>
<dbReference type="RefSeq" id="WP_044838012.1">
    <property type="nucleotide sequence ID" value="NZ_CP059733.1"/>
</dbReference>
<dbReference type="Proteomes" id="UP000032352">
    <property type="component" value="Chromosome"/>
</dbReference>
<organism evidence="1 2">
    <name type="scientific">Thalassomonas viridans</name>
    <dbReference type="NCBI Taxonomy" id="137584"/>
    <lineage>
        <taxon>Bacteria</taxon>
        <taxon>Pseudomonadati</taxon>
        <taxon>Pseudomonadota</taxon>
        <taxon>Gammaproteobacteria</taxon>
        <taxon>Alteromonadales</taxon>
        <taxon>Colwelliaceae</taxon>
        <taxon>Thalassomonas</taxon>
    </lineage>
</organism>
<keyword evidence="2" id="KW-1185">Reference proteome</keyword>